<dbReference type="AlphaFoldDB" id="A0A607KEQ5"/>
<name>A0A607KEQ5_SALET</name>
<reference evidence="1" key="1">
    <citation type="journal article" date="2018" name="Genome Biol.">
        <title>SKESA: strategic k-mer extension for scrupulous assemblies.</title>
        <authorList>
            <person name="Souvorov A."/>
            <person name="Agarwala R."/>
            <person name="Lipman D.J."/>
        </authorList>
    </citation>
    <scope>NUCLEOTIDE SEQUENCE</scope>
    <source>
        <strain evidence="1">13-1023</strain>
    </source>
</reference>
<accession>A0A607KEQ5</accession>
<protein>
    <submittedName>
        <fullName evidence="1">Uncharacterized protein</fullName>
    </submittedName>
</protein>
<proteinExistence type="predicted"/>
<sequence length="61" mass="6794">MENRKGNVMVAGKPGTGKTAISVEVMQTLLSARQRNGWQELRDCIQNDKENSGGEHHDNQQ</sequence>
<organism evidence="1">
    <name type="scientific">Salmonella enterica subsp. enterica serovar Javiana</name>
    <dbReference type="NCBI Taxonomy" id="363569"/>
    <lineage>
        <taxon>Bacteria</taxon>
        <taxon>Pseudomonadati</taxon>
        <taxon>Pseudomonadota</taxon>
        <taxon>Gammaproteobacteria</taxon>
        <taxon>Enterobacterales</taxon>
        <taxon>Enterobacteriaceae</taxon>
        <taxon>Salmonella</taxon>
    </lineage>
</organism>
<reference evidence="1" key="2">
    <citation type="submission" date="2018-07" db="EMBL/GenBank/DDBJ databases">
        <authorList>
            <consortium name="NCBI Pathogen Detection Project"/>
        </authorList>
    </citation>
    <scope>NUCLEOTIDE SEQUENCE</scope>
    <source>
        <strain evidence="1">13-1023</strain>
    </source>
</reference>
<evidence type="ECO:0000313" key="1">
    <source>
        <dbReference type="EMBL" id="HAC6867605.1"/>
    </source>
</evidence>
<dbReference type="SUPFAM" id="SSF52540">
    <property type="entry name" value="P-loop containing nucleoside triphosphate hydrolases"/>
    <property type="match status" value="1"/>
</dbReference>
<dbReference type="InterPro" id="IPR027417">
    <property type="entry name" value="P-loop_NTPase"/>
</dbReference>
<gene>
    <name evidence="1" type="ORF">G0D54_21000</name>
</gene>
<dbReference type="Gene3D" id="3.40.50.300">
    <property type="entry name" value="P-loop containing nucleotide triphosphate hydrolases"/>
    <property type="match status" value="1"/>
</dbReference>
<comment type="caution">
    <text evidence="1">The sequence shown here is derived from an EMBL/GenBank/DDBJ whole genome shotgun (WGS) entry which is preliminary data.</text>
</comment>
<dbReference type="EMBL" id="DAAMJC010000016">
    <property type="protein sequence ID" value="HAC6867605.1"/>
    <property type="molecule type" value="Genomic_DNA"/>
</dbReference>